<name>A6J1C2_RAT</name>
<proteinExistence type="predicted"/>
<evidence type="ECO:0000313" key="2">
    <source>
        <dbReference type="EMBL" id="EDM13711.1"/>
    </source>
</evidence>
<evidence type="ECO:0000313" key="3">
    <source>
        <dbReference type="Proteomes" id="UP000234681"/>
    </source>
</evidence>
<dbReference type="EMBL" id="CH473973">
    <property type="protein sequence ID" value="EDM13711.1"/>
    <property type="molecule type" value="Genomic_DNA"/>
</dbReference>
<feature type="region of interest" description="Disordered" evidence="1">
    <location>
        <begin position="1"/>
        <end position="27"/>
    </location>
</feature>
<accession>A6J1C2</accession>
<reference evidence="2 3" key="1">
    <citation type="submission" date="2005-07" db="EMBL/GenBank/DDBJ databases">
        <authorList>
            <person name="Mural R.J."/>
            <person name="Li P.W."/>
            <person name="Adams M.D."/>
            <person name="Amanatides P.G."/>
            <person name="Baden-Tillson H."/>
            <person name="Barnstead M."/>
            <person name="Chin S.H."/>
            <person name="Dew I."/>
            <person name="Evans C.A."/>
            <person name="Ferriera S."/>
            <person name="Flanigan M."/>
            <person name="Fosler C."/>
            <person name="Glodek A."/>
            <person name="Gu Z."/>
            <person name="Holt R.A."/>
            <person name="Jennings D."/>
            <person name="Kraft C.L."/>
            <person name="Lu F."/>
            <person name="Nguyen T."/>
            <person name="Nusskern D.R."/>
            <person name="Pfannkoch C.M."/>
            <person name="Sitter C."/>
            <person name="Sutton G.G."/>
            <person name="Venter J.C."/>
            <person name="Wang Z."/>
            <person name="Woodage T."/>
            <person name="Zheng X.H."/>
            <person name="Zhong F."/>
        </authorList>
    </citation>
    <scope>NUCLEOTIDE SEQUENCE [LARGE SCALE GENOMIC DNA]</scope>
    <source>
        <strain>BN</strain>
        <strain evidence="3">Sprague-Dawley</strain>
    </source>
</reference>
<evidence type="ECO:0000256" key="1">
    <source>
        <dbReference type="SAM" id="MobiDB-lite"/>
    </source>
</evidence>
<dbReference type="AlphaFoldDB" id="A6J1C2"/>
<sequence>MLLTSRMLSERSYPQGFPAPGRPRTCRDSTRLHGAGNLGGRFEHPSVFLTGNSFDHG</sequence>
<protein>
    <submittedName>
        <fullName evidence="2">RCG21370</fullName>
    </submittedName>
</protein>
<gene>
    <name evidence="2" type="ORF">rCG_21370</name>
</gene>
<dbReference type="Proteomes" id="UP000234681">
    <property type="component" value="Chromosome 12"/>
</dbReference>
<organism evidence="2 3">
    <name type="scientific">Rattus norvegicus</name>
    <name type="common">Rat</name>
    <dbReference type="NCBI Taxonomy" id="10116"/>
    <lineage>
        <taxon>Eukaryota</taxon>
        <taxon>Metazoa</taxon>
        <taxon>Chordata</taxon>
        <taxon>Craniata</taxon>
        <taxon>Vertebrata</taxon>
        <taxon>Euteleostomi</taxon>
        <taxon>Mammalia</taxon>
        <taxon>Eutheria</taxon>
        <taxon>Euarchontoglires</taxon>
        <taxon>Glires</taxon>
        <taxon>Rodentia</taxon>
        <taxon>Myomorpha</taxon>
        <taxon>Muroidea</taxon>
        <taxon>Muridae</taxon>
        <taxon>Murinae</taxon>
        <taxon>Rattus</taxon>
    </lineage>
</organism>